<feature type="region of interest" description="Disordered" evidence="1">
    <location>
        <begin position="1"/>
        <end position="21"/>
    </location>
</feature>
<proteinExistence type="predicted"/>
<dbReference type="RefSeq" id="WP_099285394.1">
    <property type="nucleotide sequence ID" value="NZ_BEWP01000001.1"/>
</dbReference>
<reference evidence="3" key="1">
    <citation type="journal article" date="2019" name="Int. J. Syst. Evol. Microbiol.">
        <title>The Global Catalogue of Microorganisms (GCM) 10K type strain sequencing project: providing services to taxonomists for standard genome sequencing and annotation.</title>
        <authorList>
            <consortium name="The Broad Institute Genomics Platform"/>
            <consortium name="The Broad Institute Genome Sequencing Center for Infectious Disease"/>
            <person name="Wu L."/>
            <person name="Ma J."/>
        </authorList>
    </citation>
    <scope>NUCLEOTIDE SEQUENCE [LARGE SCALE GENOMIC DNA]</scope>
    <source>
        <strain evidence="3">NBRC 3266</strain>
    </source>
</reference>
<dbReference type="EMBL" id="BSNV01000002">
    <property type="protein sequence ID" value="GLQ64779.1"/>
    <property type="molecule type" value="Genomic_DNA"/>
</dbReference>
<evidence type="ECO:0000313" key="3">
    <source>
        <dbReference type="Proteomes" id="UP001156629"/>
    </source>
</evidence>
<name>A0ABQ5WP36_9PROT</name>
<evidence type="ECO:0000256" key="1">
    <source>
        <dbReference type="SAM" id="MobiDB-lite"/>
    </source>
</evidence>
<organism evidence="2 3">
    <name type="scientific">Gluconobacter kondonii</name>
    <dbReference type="NCBI Taxonomy" id="941463"/>
    <lineage>
        <taxon>Bacteria</taxon>
        <taxon>Pseudomonadati</taxon>
        <taxon>Pseudomonadota</taxon>
        <taxon>Alphaproteobacteria</taxon>
        <taxon>Acetobacterales</taxon>
        <taxon>Acetobacteraceae</taxon>
        <taxon>Gluconobacter</taxon>
    </lineage>
</organism>
<sequence>MTDDTIDPVEGAPENDPQTGTWSVRIIDLSGASEGEDDTVEVVKDFIDLMHANAYARAYVRDSIERCRTPGASSKEVIENWFAFGENAEVVDAGEDGWKSSTELEDFAASRATPMERDWRAIDPRRLVDDEEIAGPPDDDDDEDDENRHEVIRH</sequence>
<feature type="compositionally biased region" description="Basic and acidic residues" evidence="1">
    <location>
        <begin position="114"/>
        <end position="128"/>
    </location>
</feature>
<gene>
    <name evidence="2" type="ORF">GCM10007870_03630</name>
</gene>
<dbReference type="Proteomes" id="UP001156629">
    <property type="component" value="Unassembled WGS sequence"/>
</dbReference>
<protein>
    <submittedName>
        <fullName evidence="2">Uncharacterized protein</fullName>
    </submittedName>
</protein>
<feature type="region of interest" description="Disordered" evidence="1">
    <location>
        <begin position="109"/>
        <end position="154"/>
    </location>
</feature>
<evidence type="ECO:0000313" key="2">
    <source>
        <dbReference type="EMBL" id="GLQ64779.1"/>
    </source>
</evidence>
<dbReference type="GeneID" id="76193481"/>
<feature type="compositionally biased region" description="Acidic residues" evidence="1">
    <location>
        <begin position="129"/>
        <end position="145"/>
    </location>
</feature>
<keyword evidence="3" id="KW-1185">Reference proteome</keyword>
<comment type="caution">
    <text evidence="2">The sequence shown here is derived from an EMBL/GenBank/DDBJ whole genome shotgun (WGS) entry which is preliminary data.</text>
</comment>
<accession>A0ABQ5WP36</accession>